<protein>
    <recommendedName>
        <fullName evidence="1">Deoxyribonuclease NucA/NucB domain-containing protein</fullName>
    </recommendedName>
</protein>
<sequence length="238" mass="24408">MRSRVGTVLSVVIAAVLALLAVPVSEAIAVEPTLSLPAYGYYGQLSHSIVGTDAFERGPPVRTSTTCTYDAVARWSRGASARSGLAATRPAYTYNDLAEAVQVVVSTATVSDTLAGAPRAIVAAKAEVPTVVFSRSRAPGIAGTFDDAVANGAPTQLNRVGTAARDANRRAALRGQSPAPAGQSLDDYPFACSAQGGCGATVRSVPVGEQSYQGGVLSRFFQDNGIGVGDPFNVMFGP</sequence>
<evidence type="ECO:0000259" key="1">
    <source>
        <dbReference type="Pfam" id="PF14040"/>
    </source>
</evidence>
<accession>A0ABP4YDJ8</accession>
<comment type="caution">
    <text evidence="2">The sequence shown here is derived from an EMBL/GenBank/DDBJ whole genome shotgun (WGS) entry which is preliminary data.</text>
</comment>
<keyword evidence="3" id="KW-1185">Reference proteome</keyword>
<dbReference type="EMBL" id="BAAAPO010000064">
    <property type="protein sequence ID" value="GAA1809855.1"/>
    <property type="molecule type" value="Genomic_DNA"/>
</dbReference>
<feature type="domain" description="Deoxyribonuclease NucA/NucB" evidence="1">
    <location>
        <begin position="163"/>
        <end position="234"/>
    </location>
</feature>
<dbReference type="InterPro" id="IPR029476">
    <property type="entry name" value="DNase_NucA_NucB"/>
</dbReference>
<dbReference type="Pfam" id="PF14040">
    <property type="entry name" value="DNase_NucA_NucB"/>
    <property type="match status" value="1"/>
</dbReference>
<proteinExistence type="predicted"/>
<dbReference type="Proteomes" id="UP001499938">
    <property type="component" value="Unassembled WGS sequence"/>
</dbReference>
<reference evidence="3" key="1">
    <citation type="journal article" date="2019" name="Int. J. Syst. Evol. Microbiol.">
        <title>The Global Catalogue of Microorganisms (GCM) 10K type strain sequencing project: providing services to taxonomists for standard genome sequencing and annotation.</title>
        <authorList>
            <consortium name="The Broad Institute Genomics Platform"/>
            <consortium name="The Broad Institute Genome Sequencing Center for Infectious Disease"/>
            <person name="Wu L."/>
            <person name="Ma J."/>
        </authorList>
    </citation>
    <scope>NUCLEOTIDE SEQUENCE [LARGE SCALE GENOMIC DNA]</scope>
    <source>
        <strain evidence="3">JCM 15592</strain>
    </source>
</reference>
<organism evidence="2 3">
    <name type="scientific">Nostocoides veronense</name>
    <dbReference type="NCBI Taxonomy" id="330836"/>
    <lineage>
        <taxon>Bacteria</taxon>
        <taxon>Bacillati</taxon>
        <taxon>Actinomycetota</taxon>
        <taxon>Actinomycetes</taxon>
        <taxon>Micrococcales</taxon>
        <taxon>Intrasporangiaceae</taxon>
        <taxon>Nostocoides</taxon>
    </lineage>
</organism>
<evidence type="ECO:0000313" key="3">
    <source>
        <dbReference type="Proteomes" id="UP001499938"/>
    </source>
</evidence>
<evidence type="ECO:0000313" key="2">
    <source>
        <dbReference type="EMBL" id="GAA1809855.1"/>
    </source>
</evidence>
<name>A0ABP4YDJ8_9MICO</name>
<gene>
    <name evidence="2" type="ORF">GCM10009811_36170</name>
</gene>